<sequence length="278" mass="31790">MKRIYGASILLMLIALLAQAHEFWLQPGTFFAESGQTIPIEVLVGENFNGERSEAKKNRIVQYVHWVGGVKQDLAPKLTEGHYGVVPLKLTKPGMHLVAFANTNKYLEMRADSFLLYLREDGLDNVIQLRQDQHETQRRSREFYRRCVKTMIQAGPVNPADRTFSLDTGMPLEIIPIQNPYSLKPGGLAEFRIVFNHKPLANALVRYWTRPELIGKEIPDIRPKGLTEEQQRSDAQGRVRFQLRSGQNMISLVQMTPTTDTKEADWQSYWGSLTFGCR</sequence>
<keyword evidence="3" id="KW-1185">Reference proteome</keyword>
<dbReference type="InterPro" id="IPR019613">
    <property type="entry name" value="DUF4198"/>
</dbReference>
<feature type="chain" id="PRO_5029624010" evidence="1">
    <location>
        <begin position="21"/>
        <end position="278"/>
    </location>
</feature>
<dbReference type="Pfam" id="PF10670">
    <property type="entry name" value="DUF4198"/>
    <property type="match status" value="1"/>
</dbReference>
<evidence type="ECO:0000313" key="3">
    <source>
        <dbReference type="Proteomes" id="UP000436006"/>
    </source>
</evidence>
<organism evidence="2 3">
    <name type="scientific">Spirosoma arboris</name>
    <dbReference type="NCBI Taxonomy" id="2682092"/>
    <lineage>
        <taxon>Bacteria</taxon>
        <taxon>Pseudomonadati</taxon>
        <taxon>Bacteroidota</taxon>
        <taxon>Cytophagia</taxon>
        <taxon>Cytophagales</taxon>
        <taxon>Cytophagaceae</taxon>
        <taxon>Spirosoma</taxon>
    </lineage>
</organism>
<feature type="signal peptide" evidence="1">
    <location>
        <begin position="1"/>
        <end position="20"/>
    </location>
</feature>
<evidence type="ECO:0000256" key="1">
    <source>
        <dbReference type="SAM" id="SignalP"/>
    </source>
</evidence>
<reference evidence="2 3" key="1">
    <citation type="submission" date="2019-12" db="EMBL/GenBank/DDBJ databases">
        <title>Spirosoma sp. HMF4905 genome sequencing and assembly.</title>
        <authorList>
            <person name="Kang H."/>
            <person name="Cha I."/>
            <person name="Kim H."/>
            <person name="Joh K."/>
        </authorList>
    </citation>
    <scope>NUCLEOTIDE SEQUENCE [LARGE SCALE GENOMIC DNA]</scope>
    <source>
        <strain evidence="2 3">HMF4905</strain>
    </source>
</reference>
<gene>
    <name evidence="2" type="ORF">GO755_09775</name>
</gene>
<keyword evidence="1" id="KW-0732">Signal</keyword>
<dbReference type="AlphaFoldDB" id="A0A7K1S988"/>
<comment type="caution">
    <text evidence="2">The sequence shown here is derived from an EMBL/GenBank/DDBJ whole genome shotgun (WGS) entry which is preliminary data.</text>
</comment>
<dbReference type="RefSeq" id="WP_157584559.1">
    <property type="nucleotide sequence ID" value="NZ_WPIN01000003.1"/>
</dbReference>
<protein>
    <submittedName>
        <fullName evidence="2">DUF4198 domain-containing protein</fullName>
    </submittedName>
</protein>
<accession>A0A7K1S988</accession>
<name>A0A7K1S988_9BACT</name>
<dbReference type="EMBL" id="WPIN01000003">
    <property type="protein sequence ID" value="MVM30321.1"/>
    <property type="molecule type" value="Genomic_DNA"/>
</dbReference>
<dbReference type="Proteomes" id="UP000436006">
    <property type="component" value="Unassembled WGS sequence"/>
</dbReference>
<evidence type="ECO:0000313" key="2">
    <source>
        <dbReference type="EMBL" id="MVM30321.1"/>
    </source>
</evidence>
<proteinExistence type="predicted"/>